<protein>
    <submittedName>
        <fullName evidence="2">CutA1 divalent ion tolerance protein</fullName>
    </submittedName>
</protein>
<dbReference type="STRING" id="756272.Plabr_0579"/>
<dbReference type="RefSeq" id="WP_013626949.1">
    <property type="nucleotide sequence ID" value="NC_015174.1"/>
</dbReference>
<sequence>MSNASPSCRLLYCTAGSLDEAESIASTLVAERLVACANILPQMISVYQWQGKTERGDEVVLLLKTTEANTQQTIDRVVELHSYDCPAVLALPIEAGAPEFLQWIAGEVQSAD</sequence>
<dbReference type="InterPro" id="IPR004323">
    <property type="entry name" value="Ion_tolerance_CutA"/>
</dbReference>
<dbReference type="Pfam" id="PF03091">
    <property type="entry name" value="CutA1"/>
    <property type="match status" value="1"/>
</dbReference>
<dbReference type="HOGENOM" id="CLU_098807_3_1_0"/>
<dbReference type="SUPFAM" id="SSF54913">
    <property type="entry name" value="GlnB-like"/>
    <property type="match status" value="1"/>
</dbReference>
<proteinExistence type="inferred from homology"/>
<dbReference type="PANTHER" id="PTHR23419:SF8">
    <property type="entry name" value="FI09726P"/>
    <property type="match status" value="1"/>
</dbReference>
<comment type="similarity">
    <text evidence="1">Belongs to the CutA family.</text>
</comment>
<dbReference type="InterPro" id="IPR011322">
    <property type="entry name" value="N-reg_PII-like_a/b"/>
</dbReference>
<organism evidence="2 3">
    <name type="scientific">Rubinisphaera brasiliensis (strain ATCC 49424 / DSM 5305 / JCM 21570 / IAM 15109 / NBRC 103401 / IFAM 1448)</name>
    <name type="common">Planctomyces brasiliensis</name>
    <dbReference type="NCBI Taxonomy" id="756272"/>
    <lineage>
        <taxon>Bacteria</taxon>
        <taxon>Pseudomonadati</taxon>
        <taxon>Planctomycetota</taxon>
        <taxon>Planctomycetia</taxon>
        <taxon>Planctomycetales</taxon>
        <taxon>Planctomycetaceae</taxon>
        <taxon>Rubinisphaera</taxon>
    </lineage>
</organism>
<dbReference type="GO" id="GO:0005507">
    <property type="term" value="F:copper ion binding"/>
    <property type="evidence" value="ECO:0007669"/>
    <property type="project" value="TreeGrafter"/>
</dbReference>
<evidence type="ECO:0000313" key="3">
    <source>
        <dbReference type="Proteomes" id="UP000006860"/>
    </source>
</evidence>
<dbReference type="GO" id="GO:0010038">
    <property type="term" value="P:response to metal ion"/>
    <property type="evidence" value="ECO:0007669"/>
    <property type="project" value="InterPro"/>
</dbReference>
<dbReference type="EMBL" id="CP002546">
    <property type="protein sequence ID" value="ADY58206.1"/>
    <property type="molecule type" value="Genomic_DNA"/>
</dbReference>
<dbReference type="Proteomes" id="UP000006860">
    <property type="component" value="Chromosome"/>
</dbReference>
<evidence type="ECO:0000313" key="2">
    <source>
        <dbReference type="EMBL" id="ADY58206.1"/>
    </source>
</evidence>
<dbReference type="OrthoDB" id="37622at2"/>
<gene>
    <name evidence="2" type="ordered locus">Plabr_0579</name>
</gene>
<dbReference type="eggNOG" id="COG1324">
    <property type="taxonomic scope" value="Bacteria"/>
</dbReference>
<evidence type="ECO:0000256" key="1">
    <source>
        <dbReference type="ARBA" id="ARBA00010169"/>
    </source>
</evidence>
<accession>F0SF51</accession>
<dbReference type="Gene3D" id="3.30.70.120">
    <property type="match status" value="1"/>
</dbReference>
<dbReference type="PANTHER" id="PTHR23419">
    <property type="entry name" value="DIVALENT CATION TOLERANCE CUTA-RELATED"/>
    <property type="match status" value="1"/>
</dbReference>
<name>F0SF51_RUBBR</name>
<dbReference type="AlphaFoldDB" id="F0SF51"/>
<reference evidence="3" key="1">
    <citation type="submission" date="2011-02" db="EMBL/GenBank/DDBJ databases">
        <title>The complete genome of Planctomyces brasiliensis DSM 5305.</title>
        <authorList>
            <person name="Lucas S."/>
            <person name="Copeland A."/>
            <person name="Lapidus A."/>
            <person name="Bruce D."/>
            <person name="Goodwin L."/>
            <person name="Pitluck S."/>
            <person name="Kyrpides N."/>
            <person name="Mavromatis K."/>
            <person name="Pagani I."/>
            <person name="Ivanova N."/>
            <person name="Ovchinnikova G."/>
            <person name="Lu M."/>
            <person name="Detter J.C."/>
            <person name="Han C."/>
            <person name="Land M."/>
            <person name="Hauser L."/>
            <person name="Markowitz V."/>
            <person name="Cheng J.-F."/>
            <person name="Hugenholtz P."/>
            <person name="Woyke T."/>
            <person name="Wu D."/>
            <person name="Tindall B."/>
            <person name="Pomrenke H.G."/>
            <person name="Brambilla E."/>
            <person name="Klenk H.-P."/>
            <person name="Eisen J.A."/>
        </authorList>
    </citation>
    <scope>NUCLEOTIDE SEQUENCE [LARGE SCALE GENOMIC DNA]</scope>
    <source>
        <strain evidence="3">ATCC 49424 / DSM 5305 / JCM 21570 / NBRC 103401 / IFAM 1448</strain>
    </source>
</reference>
<keyword evidence="3" id="KW-1185">Reference proteome</keyword>
<dbReference type="KEGG" id="pbs:Plabr_0579"/>
<dbReference type="InterPro" id="IPR015867">
    <property type="entry name" value="N-reg_PII/ATP_PRibTrfase_C"/>
</dbReference>